<keyword evidence="2" id="KW-1185">Reference proteome</keyword>
<dbReference type="SUPFAM" id="SSF143100">
    <property type="entry name" value="TTHA1013/TTHA0281-like"/>
    <property type="match status" value="1"/>
</dbReference>
<name>A0ABR7DQ42_9BACT</name>
<dbReference type="Gene3D" id="1.10.1220.10">
    <property type="entry name" value="Met repressor-like"/>
    <property type="match status" value="1"/>
</dbReference>
<proteinExistence type="predicted"/>
<dbReference type="InterPro" id="IPR008651">
    <property type="entry name" value="Uncharacterised_HicB"/>
</dbReference>
<dbReference type="SUPFAM" id="SSF47598">
    <property type="entry name" value="Ribbon-helix-helix"/>
    <property type="match status" value="1"/>
</dbReference>
<protein>
    <submittedName>
        <fullName evidence="1">Type II toxin-antitoxin system HicB family antitoxin</fullName>
    </submittedName>
</protein>
<dbReference type="InterPro" id="IPR010985">
    <property type="entry name" value="Ribbon_hlx_hlx"/>
</dbReference>
<dbReference type="RefSeq" id="WP_186929927.1">
    <property type="nucleotide sequence ID" value="NZ_JACOOJ010000016.1"/>
</dbReference>
<dbReference type="EMBL" id="JACOOJ010000016">
    <property type="protein sequence ID" value="MBC5633185.1"/>
    <property type="molecule type" value="Genomic_DNA"/>
</dbReference>
<accession>A0ABR7DQ42</accession>
<dbReference type="InterPro" id="IPR013321">
    <property type="entry name" value="Arc_rbn_hlx_hlx"/>
</dbReference>
<evidence type="ECO:0000313" key="2">
    <source>
        <dbReference type="Proteomes" id="UP000651475"/>
    </source>
</evidence>
<sequence>MDYLEYKGYKGSVEYSKADNCLFGKVLGMSKDLILYEGNTIDELRADFEAGIESYLAGCLADGVEPRKPYSGTLNIRISPEIHSKIAMLAQEAGTTINAYIKQALENQLKLIHQG</sequence>
<dbReference type="Pfam" id="PF05534">
    <property type="entry name" value="HicB"/>
    <property type="match status" value="1"/>
</dbReference>
<evidence type="ECO:0000313" key="1">
    <source>
        <dbReference type="EMBL" id="MBC5633185.1"/>
    </source>
</evidence>
<dbReference type="Proteomes" id="UP000651475">
    <property type="component" value="Unassembled WGS sequence"/>
</dbReference>
<gene>
    <name evidence="1" type="ORF">H8S65_10445</name>
</gene>
<organism evidence="1 2">
    <name type="scientific">Parabacteroides hominis</name>
    <dbReference type="NCBI Taxonomy" id="2763057"/>
    <lineage>
        <taxon>Bacteria</taxon>
        <taxon>Pseudomonadati</taxon>
        <taxon>Bacteroidota</taxon>
        <taxon>Bacteroidia</taxon>
        <taxon>Bacteroidales</taxon>
        <taxon>Tannerellaceae</taxon>
        <taxon>Parabacteroides</taxon>
    </lineage>
</organism>
<comment type="caution">
    <text evidence="1">The sequence shown here is derived from an EMBL/GenBank/DDBJ whole genome shotgun (WGS) entry which is preliminary data.</text>
</comment>
<reference evidence="1 2" key="1">
    <citation type="submission" date="2020-08" db="EMBL/GenBank/DDBJ databases">
        <title>Genome public.</title>
        <authorList>
            <person name="Liu C."/>
            <person name="Sun Q."/>
        </authorList>
    </citation>
    <scope>NUCLEOTIDE SEQUENCE [LARGE SCALE GENOMIC DNA]</scope>
    <source>
        <strain evidence="1 2">NSJ-79</strain>
    </source>
</reference>
<dbReference type="InterPro" id="IPR035069">
    <property type="entry name" value="TTHA1013/TTHA0281-like"/>
</dbReference>